<dbReference type="PROSITE" id="PS00216">
    <property type="entry name" value="SUGAR_TRANSPORT_1"/>
    <property type="match status" value="1"/>
</dbReference>
<dbReference type="RefSeq" id="XP_013309646.1">
    <property type="nucleotide sequence ID" value="XM_013454192.1"/>
</dbReference>
<keyword evidence="3 5" id="KW-1133">Transmembrane helix</keyword>
<proteinExistence type="predicted"/>
<name>A0A0D2CGV8_9EURO</name>
<protein>
    <recommendedName>
        <fullName evidence="8">Major facilitator superfamily (MFS) profile domain-containing protein</fullName>
    </recommendedName>
</protein>
<evidence type="ECO:0000256" key="1">
    <source>
        <dbReference type="ARBA" id="ARBA00004141"/>
    </source>
</evidence>
<dbReference type="PANTHER" id="PTHR48022">
    <property type="entry name" value="PLASTIDIC GLUCOSE TRANSPORTER 4"/>
    <property type="match status" value="1"/>
</dbReference>
<evidence type="ECO:0000313" key="7">
    <source>
        <dbReference type="Proteomes" id="UP000054342"/>
    </source>
</evidence>
<dbReference type="SUPFAM" id="SSF103473">
    <property type="entry name" value="MFS general substrate transporter"/>
    <property type="match status" value="1"/>
</dbReference>
<feature type="transmembrane region" description="Helical" evidence="5">
    <location>
        <begin position="172"/>
        <end position="192"/>
    </location>
</feature>
<evidence type="ECO:0000313" key="6">
    <source>
        <dbReference type="EMBL" id="KIW49062.1"/>
    </source>
</evidence>
<feature type="transmembrane region" description="Helical" evidence="5">
    <location>
        <begin position="133"/>
        <end position="160"/>
    </location>
</feature>
<dbReference type="Pfam" id="PF00083">
    <property type="entry name" value="Sugar_tr"/>
    <property type="match status" value="1"/>
</dbReference>
<gene>
    <name evidence="6" type="ORF">PV05_10776</name>
</gene>
<dbReference type="AlphaFoldDB" id="A0A0D2CGV8"/>
<keyword evidence="7" id="KW-1185">Reference proteome</keyword>
<evidence type="ECO:0000256" key="3">
    <source>
        <dbReference type="ARBA" id="ARBA00022989"/>
    </source>
</evidence>
<accession>A0A0D2CGV8</accession>
<evidence type="ECO:0000256" key="2">
    <source>
        <dbReference type="ARBA" id="ARBA00022692"/>
    </source>
</evidence>
<dbReference type="PANTHER" id="PTHR48022:SF77">
    <property type="entry name" value="MAJOR FACILITATOR SUPERFAMILY (MFS) PROFILE DOMAIN-CONTAINING PROTEIN"/>
    <property type="match status" value="1"/>
</dbReference>
<evidence type="ECO:0000256" key="4">
    <source>
        <dbReference type="ARBA" id="ARBA00023136"/>
    </source>
</evidence>
<dbReference type="InterPro" id="IPR050360">
    <property type="entry name" value="MFS_Sugar_Transporters"/>
</dbReference>
<reference evidence="6 7" key="1">
    <citation type="submission" date="2015-01" db="EMBL/GenBank/DDBJ databases">
        <title>The Genome Sequence of Exophiala xenobiotica CBS118157.</title>
        <authorList>
            <consortium name="The Broad Institute Genomics Platform"/>
            <person name="Cuomo C."/>
            <person name="de Hoog S."/>
            <person name="Gorbushina A."/>
            <person name="Stielow B."/>
            <person name="Teixiera M."/>
            <person name="Abouelleil A."/>
            <person name="Chapman S.B."/>
            <person name="Priest M."/>
            <person name="Young S.K."/>
            <person name="Wortman J."/>
            <person name="Nusbaum C."/>
            <person name="Birren B."/>
        </authorList>
    </citation>
    <scope>NUCLEOTIDE SEQUENCE [LARGE SCALE GENOMIC DNA]</scope>
    <source>
        <strain evidence="6 7">CBS 118157</strain>
    </source>
</reference>
<keyword evidence="2 5" id="KW-0812">Transmembrane</keyword>
<dbReference type="InterPro" id="IPR005829">
    <property type="entry name" value="Sugar_transporter_CS"/>
</dbReference>
<feature type="transmembrane region" description="Helical" evidence="5">
    <location>
        <begin position="204"/>
        <end position="222"/>
    </location>
</feature>
<feature type="transmembrane region" description="Helical" evidence="5">
    <location>
        <begin position="102"/>
        <end position="121"/>
    </location>
</feature>
<dbReference type="Gene3D" id="1.20.1250.20">
    <property type="entry name" value="MFS general substrate transporter like domains"/>
    <property type="match status" value="1"/>
</dbReference>
<dbReference type="GeneID" id="25332684"/>
<sequence>MSDAAIELEFARMHQSLIEEPEQGKASDLVKGVNKKCTFVVFMIGMFQQITGQAFAAQYRAVFIKSLGTINPCAMTLSNSCISASAIICTLLTVDKIGRRRLLLVGSVIQCAALCTMGGLGVQKPTSYAHKSGIVACLSIFVYGFGSSWGPLTFVVVTELPALRLRDKSQRVGALTNILFNFLVNFTIPYLLNAPYAALERKVGFIYGSSSFAAFWFVYFYVPECRGRSLEEIDIMFHEGVPLRKFKDHPRLRIEVRPGDEVDEAKLAVSSQAIHLEDK</sequence>
<dbReference type="OrthoDB" id="6612291at2759"/>
<dbReference type="EMBL" id="KN847323">
    <property type="protein sequence ID" value="KIW49062.1"/>
    <property type="molecule type" value="Genomic_DNA"/>
</dbReference>
<organism evidence="6 7">
    <name type="scientific">Exophiala xenobiotica</name>
    <dbReference type="NCBI Taxonomy" id="348802"/>
    <lineage>
        <taxon>Eukaryota</taxon>
        <taxon>Fungi</taxon>
        <taxon>Dikarya</taxon>
        <taxon>Ascomycota</taxon>
        <taxon>Pezizomycotina</taxon>
        <taxon>Eurotiomycetes</taxon>
        <taxon>Chaetothyriomycetidae</taxon>
        <taxon>Chaetothyriales</taxon>
        <taxon>Herpotrichiellaceae</taxon>
        <taxon>Exophiala</taxon>
    </lineage>
</organism>
<keyword evidence="4 5" id="KW-0472">Membrane</keyword>
<dbReference type="GO" id="GO:0016020">
    <property type="term" value="C:membrane"/>
    <property type="evidence" value="ECO:0007669"/>
    <property type="project" value="UniProtKB-SubCell"/>
</dbReference>
<dbReference type="Proteomes" id="UP000054342">
    <property type="component" value="Unassembled WGS sequence"/>
</dbReference>
<dbReference type="InterPro" id="IPR005828">
    <property type="entry name" value="MFS_sugar_transport-like"/>
</dbReference>
<evidence type="ECO:0008006" key="8">
    <source>
        <dbReference type="Google" id="ProtNLM"/>
    </source>
</evidence>
<dbReference type="InterPro" id="IPR036259">
    <property type="entry name" value="MFS_trans_sf"/>
</dbReference>
<dbReference type="HOGENOM" id="CLU_001265_30_1_1"/>
<evidence type="ECO:0000256" key="5">
    <source>
        <dbReference type="SAM" id="Phobius"/>
    </source>
</evidence>
<comment type="subcellular location">
    <subcellularLocation>
        <location evidence="1">Membrane</location>
        <topology evidence="1">Multi-pass membrane protein</topology>
    </subcellularLocation>
</comment>
<dbReference type="GO" id="GO:0005351">
    <property type="term" value="F:carbohydrate:proton symporter activity"/>
    <property type="evidence" value="ECO:0007669"/>
    <property type="project" value="TreeGrafter"/>
</dbReference>